<evidence type="ECO:0000313" key="3">
    <source>
        <dbReference type="EMBL" id="KKK70105.1"/>
    </source>
</evidence>
<dbReference type="EMBL" id="LAZR01058338">
    <property type="protein sequence ID" value="KKK70105.1"/>
    <property type="molecule type" value="Genomic_DNA"/>
</dbReference>
<reference evidence="3" key="1">
    <citation type="journal article" date="2015" name="Nature">
        <title>Complex archaea that bridge the gap between prokaryotes and eukaryotes.</title>
        <authorList>
            <person name="Spang A."/>
            <person name="Saw J.H."/>
            <person name="Jorgensen S.L."/>
            <person name="Zaremba-Niedzwiedzka K."/>
            <person name="Martijn J."/>
            <person name="Lind A.E."/>
            <person name="van Eijk R."/>
            <person name="Schleper C."/>
            <person name="Guy L."/>
            <person name="Ettema T.J."/>
        </authorList>
    </citation>
    <scope>NUCLEOTIDE SEQUENCE</scope>
</reference>
<accession>A0A0F8Y8T2</accession>
<feature type="non-terminal residue" evidence="3">
    <location>
        <position position="381"/>
    </location>
</feature>
<dbReference type="AlphaFoldDB" id="A0A0F8Y8T2"/>
<dbReference type="GO" id="GO:0005975">
    <property type="term" value="P:carbohydrate metabolic process"/>
    <property type="evidence" value="ECO:0007669"/>
    <property type="project" value="InterPro"/>
</dbReference>
<dbReference type="Pfam" id="PF03632">
    <property type="entry name" value="Glyco_hydro_65m"/>
    <property type="match status" value="1"/>
</dbReference>
<dbReference type="SUPFAM" id="SSF48208">
    <property type="entry name" value="Six-hairpin glycosidases"/>
    <property type="match status" value="1"/>
</dbReference>
<evidence type="ECO:0000259" key="1">
    <source>
        <dbReference type="Pfam" id="PF03632"/>
    </source>
</evidence>
<comment type="caution">
    <text evidence="3">The sequence shown here is derived from an EMBL/GenBank/DDBJ whole genome shotgun (WGS) entry which is preliminary data.</text>
</comment>
<dbReference type="Pfam" id="PF05272">
    <property type="entry name" value="VapE-like_dom"/>
    <property type="match status" value="1"/>
</dbReference>
<protein>
    <submittedName>
        <fullName evidence="3">Uncharacterized protein</fullName>
    </submittedName>
</protein>
<organism evidence="3">
    <name type="scientific">marine sediment metagenome</name>
    <dbReference type="NCBI Taxonomy" id="412755"/>
    <lineage>
        <taxon>unclassified sequences</taxon>
        <taxon>metagenomes</taxon>
        <taxon>ecological metagenomes</taxon>
    </lineage>
</organism>
<sequence length="381" mass="42926">DLSVEIARFFASLATYDPDRGRYEIVGVMGPDEYHEGYPDADEPGVAAAGKIAKLLHQARAKKIRIVDTSGQPKGWDLADVDDWSRKETLEWLKKRAIEWMPPEPPKAAPSNVAVASDESWQDGVIWNVDGGPKAKSPSNYIHYLRFHPDWKGIFMFNEFSLEITLVKCPPWENEKNFVPRPLIDEDITFCQANIEHFGLSPKIDSMRKAIHAAATKNSVHPAREYFNGLKWDGTERLNNWLTYYLGVEPSEFASIVGRKWMIAAVRRVFQPGCKFDTMLILEGKQNIGKSLALRELATFNGVAYFTDDIGDIQRKEAAMTMHGVLIVELSELDALSKAEISHVKAWITRQEDHYRAPYAAVIRRAPRQCVLAGTVNPLGG</sequence>
<name>A0A0F8Y8T2_9ZZZZ</name>
<dbReference type="GO" id="GO:0003824">
    <property type="term" value="F:catalytic activity"/>
    <property type="evidence" value="ECO:0007669"/>
    <property type="project" value="InterPro"/>
</dbReference>
<dbReference type="Gene3D" id="1.50.10.10">
    <property type="match status" value="1"/>
</dbReference>
<gene>
    <name evidence="3" type="ORF">LCGC14_2927330</name>
</gene>
<dbReference type="PANTHER" id="PTHR34985">
    <property type="entry name" value="SLR0554 PROTEIN"/>
    <property type="match status" value="1"/>
</dbReference>
<dbReference type="InterPro" id="IPR012341">
    <property type="entry name" value="6hp_glycosidase-like_sf"/>
</dbReference>
<feature type="domain" description="Virulence-associated protein E-like" evidence="2">
    <location>
        <begin position="228"/>
        <end position="377"/>
    </location>
</feature>
<feature type="domain" description="Glycoside hydrolase family 65 central catalytic" evidence="1">
    <location>
        <begin position="2"/>
        <end position="38"/>
    </location>
</feature>
<dbReference type="InterPro" id="IPR008928">
    <property type="entry name" value="6-hairpin_glycosidase_sf"/>
</dbReference>
<dbReference type="InterPro" id="IPR007936">
    <property type="entry name" value="VapE-like_dom"/>
</dbReference>
<dbReference type="PANTHER" id="PTHR34985:SF1">
    <property type="entry name" value="SLR0554 PROTEIN"/>
    <property type="match status" value="1"/>
</dbReference>
<evidence type="ECO:0000259" key="2">
    <source>
        <dbReference type="Pfam" id="PF05272"/>
    </source>
</evidence>
<dbReference type="InterPro" id="IPR005195">
    <property type="entry name" value="Glyco_hydro_65_M"/>
</dbReference>
<proteinExistence type="predicted"/>
<feature type="non-terminal residue" evidence="3">
    <location>
        <position position="1"/>
    </location>
</feature>